<dbReference type="RefSeq" id="WP_085249026.1">
    <property type="nucleotide sequence ID" value="NZ_CAJMWJ010000001.1"/>
</dbReference>
<gene>
    <name evidence="11" type="ORF">AWC22_10865</name>
</gene>
<dbReference type="InterPro" id="IPR015422">
    <property type="entry name" value="PyrdxlP-dep_Trfase_small"/>
</dbReference>
<feature type="compositionally biased region" description="Basic and acidic residues" evidence="9">
    <location>
        <begin position="1"/>
        <end position="16"/>
    </location>
</feature>
<feature type="region of interest" description="Disordered" evidence="9">
    <location>
        <begin position="1"/>
        <end position="37"/>
    </location>
</feature>
<evidence type="ECO:0000256" key="2">
    <source>
        <dbReference type="ARBA" id="ARBA00013187"/>
    </source>
</evidence>
<dbReference type="InterPro" id="IPR001917">
    <property type="entry name" value="Aminotrans_II_pyridoxalP_BS"/>
</dbReference>
<dbReference type="OrthoDB" id="9778690at2"/>
<dbReference type="GO" id="GO:0008710">
    <property type="term" value="F:8-amino-7-oxononanoate synthase activity"/>
    <property type="evidence" value="ECO:0007669"/>
    <property type="project" value="UniProtKB-EC"/>
</dbReference>
<keyword evidence="3" id="KW-0808">Transferase</keyword>
<evidence type="ECO:0000313" key="12">
    <source>
        <dbReference type="Proteomes" id="UP000193087"/>
    </source>
</evidence>
<accession>A0A1X2DEE2</accession>
<organism evidence="11 12">
    <name type="scientific">Mycobacterium riyadhense</name>
    <dbReference type="NCBI Taxonomy" id="486698"/>
    <lineage>
        <taxon>Bacteria</taxon>
        <taxon>Bacillati</taxon>
        <taxon>Actinomycetota</taxon>
        <taxon>Actinomycetes</taxon>
        <taxon>Mycobacteriales</taxon>
        <taxon>Mycobacteriaceae</taxon>
        <taxon>Mycobacterium</taxon>
    </lineage>
</organism>
<evidence type="ECO:0000256" key="4">
    <source>
        <dbReference type="ARBA" id="ARBA00022898"/>
    </source>
</evidence>
<dbReference type="Pfam" id="PF00155">
    <property type="entry name" value="Aminotran_1_2"/>
    <property type="match status" value="1"/>
</dbReference>
<keyword evidence="4 8" id="KW-0663">Pyridoxal phosphate</keyword>
<evidence type="ECO:0000256" key="3">
    <source>
        <dbReference type="ARBA" id="ARBA00022679"/>
    </source>
</evidence>
<dbReference type="Proteomes" id="UP000193087">
    <property type="component" value="Unassembled WGS sequence"/>
</dbReference>
<dbReference type="EMBL" id="LQPQ01000025">
    <property type="protein sequence ID" value="ORW86451.1"/>
    <property type="molecule type" value="Genomic_DNA"/>
</dbReference>
<comment type="catalytic activity">
    <reaction evidence="7">
        <text>6-carboxyhexanoyl-[ACP] + L-alanine + H(+) = (8S)-8-amino-7-oxononanoate + holo-[ACP] + CO2</text>
        <dbReference type="Rhea" id="RHEA:42288"/>
        <dbReference type="Rhea" id="RHEA-COMP:9685"/>
        <dbReference type="Rhea" id="RHEA-COMP:9955"/>
        <dbReference type="ChEBI" id="CHEBI:15378"/>
        <dbReference type="ChEBI" id="CHEBI:16526"/>
        <dbReference type="ChEBI" id="CHEBI:57972"/>
        <dbReference type="ChEBI" id="CHEBI:64479"/>
        <dbReference type="ChEBI" id="CHEBI:78846"/>
        <dbReference type="ChEBI" id="CHEBI:149468"/>
        <dbReference type="EC" id="2.3.1.47"/>
    </reaction>
</comment>
<dbReference type="InterPro" id="IPR015424">
    <property type="entry name" value="PyrdxlP-dep_Trfase"/>
</dbReference>
<protein>
    <recommendedName>
        <fullName evidence="2">8-amino-7-oxononanoate synthase</fullName>
        <ecNumber evidence="2">2.3.1.47</ecNumber>
    </recommendedName>
    <alternativeName>
        <fullName evidence="5">7-keto-8-amino-pelargonic acid synthase</fullName>
    </alternativeName>
    <alternativeName>
        <fullName evidence="6">8-amino-7-ketopelargonate synthase</fullName>
    </alternativeName>
</protein>
<evidence type="ECO:0000259" key="10">
    <source>
        <dbReference type="Pfam" id="PF00155"/>
    </source>
</evidence>
<dbReference type="GO" id="GO:0030170">
    <property type="term" value="F:pyridoxal phosphate binding"/>
    <property type="evidence" value="ECO:0007669"/>
    <property type="project" value="InterPro"/>
</dbReference>
<evidence type="ECO:0000256" key="1">
    <source>
        <dbReference type="ARBA" id="ARBA00001933"/>
    </source>
</evidence>
<comment type="similarity">
    <text evidence="8">Belongs to the class-II pyridoxal-phosphate-dependent aminotransferase family.</text>
</comment>
<dbReference type="InterPro" id="IPR004839">
    <property type="entry name" value="Aminotransferase_I/II_large"/>
</dbReference>
<feature type="domain" description="Aminotransferase class I/classII large" evidence="10">
    <location>
        <begin position="81"/>
        <end position="422"/>
    </location>
</feature>
<evidence type="ECO:0000256" key="8">
    <source>
        <dbReference type="RuleBase" id="RU003693"/>
    </source>
</evidence>
<dbReference type="PANTHER" id="PTHR13693">
    <property type="entry name" value="CLASS II AMINOTRANSFERASE/8-AMINO-7-OXONONANOATE SYNTHASE"/>
    <property type="match status" value="1"/>
</dbReference>
<proteinExistence type="inferred from homology"/>
<dbReference type="PROSITE" id="PS00599">
    <property type="entry name" value="AA_TRANSFER_CLASS_2"/>
    <property type="match status" value="1"/>
</dbReference>
<evidence type="ECO:0000256" key="7">
    <source>
        <dbReference type="ARBA" id="ARBA00047715"/>
    </source>
</evidence>
<keyword evidence="12" id="KW-1185">Reference proteome</keyword>
<dbReference type="Gene3D" id="3.90.1150.10">
    <property type="entry name" value="Aspartate Aminotransferase, domain 1"/>
    <property type="match status" value="1"/>
</dbReference>
<evidence type="ECO:0000256" key="5">
    <source>
        <dbReference type="ARBA" id="ARBA00032610"/>
    </source>
</evidence>
<sequence>MNSETDVRDLARDLMNRHRPGRTSNQPPARRRRGLESHPLIEQARSARQTLAELTARGVANPFFVPHDGVSGPTIDMLGRQLINFSTANYLGLGYHPQVVAAAKEAIDQYGMSVSAGRAVSGEIPLYSDLEQRLAGAYGVDDAVITTSGYLANAAMIAFLLTSTDLAVCDALVHSSVVAGTQWAQCRRVMFRHNDPESLAAILRRMRGSAERAMVIVEGAYSMDGDIVALPEVLCVAREFDCLVMVDEAHSFGTVGEHGWGVRERYGLPGDAVDVWMGTLSKSLASCGGFLAGNGELMWAIRLLGPGLGLFIAPPTPAQVAASIAAFDVLRAEPQRVDRLRVNAAHALAVAHEAGWDTGASAGTPIVPLIIGDTIATIELSTWLWQNGVNASPIPQAAVGDGQDRIRLFLSSDHTPDQIARLGSLLGQYRAAS</sequence>
<evidence type="ECO:0000256" key="9">
    <source>
        <dbReference type="SAM" id="MobiDB-lite"/>
    </source>
</evidence>
<dbReference type="STRING" id="486698.AWC22_10865"/>
<dbReference type="GeneID" id="93496681"/>
<dbReference type="InterPro" id="IPR015421">
    <property type="entry name" value="PyrdxlP-dep_Trfase_major"/>
</dbReference>
<evidence type="ECO:0000256" key="6">
    <source>
        <dbReference type="ARBA" id="ARBA00033381"/>
    </source>
</evidence>
<comment type="cofactor">
    <cofactor evidence="1 8">
        <name>pyridoxal 5'-phosphate</name>
        <dbReference type="ChEBI" id="CHEBI:597326"/>
    </cofactor>
</comment>
<dbReference type="SUPFAM" id="SSF53383">
    <property type="entry name" value="PLP-dependent transferases"/>
    <property type="match status" value="1"/>
</dbReference>
<name>A0A1X2DEE2_9MYCO</name>
<dbReference type="Gene3D" id="3.40.640.10">
    <property type="entry name" value="Type I PLP-dependent aspartate aminotransferase-like (Major domain)"/>
    <property type="match status" value="1"/>
</dbReference>
<evidence type="ECO:0000313" key="11">
    <source>
        <dbReference type="EMBL" id="ORW86451.1"/>
    </source>
</evidence>
<dbReference type="EC" id="2.3.1.47" evidence="2"/>
<dbReference type="AlphaFoldDB" id="A0A1X2DEE2"/>
<comment type="caution">
    <text evidence="11">The sequence shown here is derived from an EMBL/GenBank/DDBJ whole genome shotgun (WGS) entry which is preliminary data.</text>
</comment>
<reference evidence="11 12" key="1">
    <citation type="submission" date="2016-01" db="EMBL/GenBank/DDBJ databases">
        <title>The new phylogeny of the genus Mycobacterium.</title>
        <authorList>
            <person name="Tarcisio F."/>
            <person name="Conor M."/>
            <person name="Antonella G."/>
            <person name="Elisabetta G."/>
            <person name="Giulia F.S."/>
            <person name="Sara T."/>
            <person name="Anna F."/>
            <person name="Clotilde B."/>
            <person name="Roberto B."/>
            <person name="Veronica D.S."/>
            <person name="Fabio R."/>
            <person name="Monica P."/>
            <person name="Olivier J."/>
            <person name="Enrico T."/>
            <person name="Nicola S."/>
        </authorList>
    </citation>
    <scope>NUCLEOTIDE SEQUENCE [LARGE SCALE GENOMIC DNA]</scope>
    <source>
        <strain evidence="11 12">DSM 45176</strain>
    </source>
</reference>
<dbReference type="InterPro" id="IPR050087">
    <property type="entry name" value="AON_synthase_class-II"/>
</dbReference>